<organism evidence="8 9">
    <name type="scientific">Amnibacterium endophyticum</name>
    <dbReference type="NCBI Taxonomy" id="2109337"/>
    <lineage>
        <taxon>Bacteria</taxon>
        <taxon>Bacillati</taxon>
        <taxon>Actinomycetota</taxon>
        <taxon>Actinomycetes</taxon>
        <taxon>Micrococcales</taxon>
        <taxon>Microbacteriaceae</taxon>
        <taxon>Amnibacterium</taxon>
    </lineage>
</organism>
<name>A0ABW4LGN2_9MICO</name>
<keyword evidence="9" id="KW-1185">Reference proteome</keyword>
<feature type="transmembrane region" description="Helical" evidence="6">
    <location>
        <begin position="286"/>
        <end position="308"/>
    </location>
</feature>
<dbReference type="InterPro" id="IPR001750">
    <property type="entry name" value="ND/Mrp_TM"/>
</dbReference>
<dbReference type="PANTHER" id="PTHR42829">
    <property type="entry name" value="NADH-UBIQUINONE OXIDOREDUCTASE CHAIN 5"/>
    <property type="match status" value="1"/>
</dbReference>
<protein>
    <submittedName>
        <fullName evidence="8">Proton-conducting transporter membrane subunit</fullName>
    </submittedName>
</protein>
<evidence type="ECO:0000256" key="3">
    <source>
        <dbReference type="ARBA" id="ARBA00022989"/>
    </source>
</evidence>
<evidence type="ECO:0000313" key="8">
    <source>
        <dbReference type="EMBL" id="MFD1722450.1"/>
    </source>
</evidence>
<feature type="transmembrane region" description="Helical" evidence="6">
    <location>
        <begin position="476"/>
        <end position="499"/>
    </location>
</feature>
<dbReference type="PRINTS" id="PR01434">
    <property type="entry name" value="NADHDHGNASE5"/>
</dbReference>
<feature type="transmembrane region" description="Helical" evidence="6">
    <location>
        <begin position="314"/>
        <end position="337"/>
    </location>
</feature>
<keyword evidence="3 6" id="KW-1133">Transmembrane helix</keyword>
<evidence type="ECO:0000256" key="4">
    <source>
        <dbReference type="ARBA" id="ARBA00023136"/>
    </source>
</evidence>
<feature type="transmembrane region" description="Helical" evidence="6">
    <location>
        <begin position="6"/>
        <end position="22"/>
    </location>
</feature>
<reference evidence="9" key="1">
    <citation type="journal article" date="2019" name="Int. J. Syst. Evol. Microbiol.">
        <title>The Global Catalogue of Microorganisms (GCM) 10K type strain sequencing project: providing services to taxonomists for standard genome sequencing and annotation.</title>
        <authorList>
            <consortium name="The Broad Institute Genomics Platform"/>
            <consortium name="The Broad Institute Genome Sequencing Center for Infectious Disease"/>
            <person name="Wu L."/>
            <person name="Ma J."/>
        </authorList>
    </citation>
    <scope>NUCLEOTIDE SEQUENCE [LARGE SCALE GENOMIC DNA]</scope>
    <source>
        <strain evidence="9">CGMCC 1.12471</strain>
    </source>
</reference>
<feature type="transmembrane region" description="Helical" evidence="6">
    <location>
        <begin position="257"/>
        <end position="279"/>
    </location>
</feature>
<evidence type="ECO:0000256" key="1">
    <source>
        <dbReference type="ARBA" id="ARBA00004127"/>
    </source>
</evidence>
<dbReference type="InterPro" id="IPR003945">
    <property type="entry name" value="NU5C-like"/>
</dbReference>
<proteinExistence type="predicted"/>
<gene>
    <name evidence="8" type="ORF">ACFSBI_12905</name>
</gene>
<keyword evidence="2 5" id="KW-0812">Transmembrane</keyword>
<feature type="transmembrane region" description="Helical" evidence="6">
    <location>
        <begin position="105"/>
        <end position="129"/>
    </location>
</feature>
<comment type="caution">
    <text evidence="8">The sequence shown here is derived from an EMBL/GenBank/DDBJ whole genome shotgun (WGS) entry which is preliminary data.</text>
</comment>
<dbReference type="Proteomes" id="UP001597347">
    <property type="component" value="Unassembled WGS sequence"/>
</dbReference>
<feature type="transmembrane region" description="Helical" evidence="6">
    <location>
        <begin position="592"/>
        <end position="613"/>
    </location>
</feature>
<feature type="transmembrane region" description="Helical" evidence="6">
    <location>
        <begin position="71"/>
        <end position="93"/>
    </location>
</feature>
<feature type="transmembrane region" description="Helical" evidence="6">
    <location>
        <begin position="390"/>
        <end position="413"/>
    </location>
</feature>
<evidence type="ECO:0000259" key="7">
    <source>
        <dbReference type="Pfam" id="PF00361"/>
    </source>
</evidence>
<sequence length="614" mass="61176">MSALLPLAFLLPAITGGVLLLTGRRANGAAPAVAITVAAATVAVAIAAAVVRPRVAVPFLPGAPFEAAMPGLSAVLLPVVTVVAALVLVFAAAERTGPAARFHGLMLLFTGAVVLTVVAASLPALLLAWEVMGATSYALIGFVWRDPVKTGAGFVAFTVTRTADLGLYLAAGAAVAGGAGLQLDALAAAQGPWLHVVAAGVVVAALGKAAQLPFSFWLSRAMEGPSAVSALLHSAAMVAMGGYLLVRMEPLLAATRWAGPVTAWIGAATAVLLGLVAIAQQDLKQVLAASTASQLGFVVLAAGAGTVAGGTAQLVAHAAVKSLLFLVAGAWLAALGTKQLPALIGVGRRYPLIGVAFTVGAAALAGLPPLPLWLSKETVLAAAAEQSPALYAAGLLGAGVAAAYSARILVLIWRRPPASAEAGFDSEEPGSRRVPGAASTVMVLLTGAAVLLPLAWLPGLQPAWRGLLGAGGAPAATPLELTLSAGIAVVVAVSTIPLARAAGRLPTGWLGLEPAAQLLVARPAGRVAALLAAGDDRILARIPAGGVAGAVTRAAGWFAAVDERGITGAMTGIAALTGRAARRVRAWQTGRLEHYFTAAVVATVALAVVLIVAR</sequence>
<evidence type="ECO:0000256" key="2">
    <source>
        <dbReference type="ARBA" id="ARBA00022692"/>
    </source>
</evidence>
<dbReference type="Gene3D" id="1.20.5.2700">
    <property type="match status" value="1"/>
</dbReference>
<comment type="subcellular location">
    <subcellularLocation>
        <location evidence="1">Endomembrane system</location>
        <topology evidence="1">Multi-pass membrane protein</topology>
    </subcellularLocation>
    <subcellularLocation>
        <location evidence="5">Membrane</location>
        <topology evidence="5">Multi-pass membrane protein</topology>
    </subcellularLocation>
</comment>
<dbReference type="Pfam" id="PF00361">
    <property type="entry name" value="Proton_antipo_M"/>
    <property type="match status" value="1"/>
</dbReference>
<feature type="transmembrane region" description="Helical" evidence="6">
    <location>
        <begin position="349"/>
        <end position="370"/>
    </location>
</feature>
<feature type="transmembrane region" description="Helical" evidence="6">
    <location>
        <begin position="193"/>
        <end position="214"/>
    </location>
</feature>
<evidence type="ECO:0000313" key="9">
    <source>
        <dbReference type="Proteomes" id="UP001597347"/>
    </source>
</evidence>
<feature type="transmembrane region" description="Helical" evidence="6">
    <location>
        <begin position="226"/>
        <end position="245"/>
    </location>
</feature>
<evidence type="ECO:0000256" key="5">
    <source>
        <dbReference type="RuleBase" id="RU000320"/>
    </source>
</evidence>
<feature type="transmembrane region" description="Helical" evidence="6">
    <location>
        <begin position="434"/>
        <end position="456"/>
    </location>
</feature>
<dbReference type="PANTHER" id="PTHR42829:SF2">
    <property type="entry name" value="NADH-UBIQUINONE OXIDOREDUCTASE CHAIN 5"/>
    <property type="match status" value="1"/>
</dbReference>
<keyword evidence="4 6" id="KW-0472">Membrane</keyword>
<evidence type="ECO:0000256" key="6">
    <source>
        <dbReference type="SAM" id="Phobius"/>
    </source>
</evidence>
<feature type="transmembrane region" description="Helical" evidence="6">
    <location>
        <begin position="29"/>
        <end position="51"/>
    </location>
</feature>
<feature type="domain" description="NADH:quinone oxidoreductase/Mrp antiporter transmembrane" evidence="7">
    <location>
        <begin position="120"/>
        <end position="391"/>
    </location>
</feature>
<accession>A0ABW4LGN2</accession>
<dbReference type="RefSeq" id="WP_377935548.1">
    <property type="nucleotide sequence ID" value="NZ_JBHUEA010000020.1"/>
</dbReference>
<dbReference type="EMBL" id="JBHUEA010000020">
    <property type="protein sequence ID" value="MFD1722450.1"/>
    <property type="molecule type" value="Genomic_DNA"/>
</dbReference>